<evidence type="ECO:0000313" key="8">
    <source>
        <dbReference type="EMBL" id="AHA73851.1"/>
    </source>
</evidence>
<feature type="transmembrane region" description="Helical" evidence="6">
    <location>
        <begin position="645"/>
        <end position="668"/>
    </location>
</feature>
<dbReference type="InterPro" id="IPR047149">
    <property type="entry name" value="KIF11-like"/>
</dbReference>
<feature type="transmembrane region" description="Helical" evidence="6">
    <location>
        <begin position="618"/>
        <end position="639"/>
    </location>
</feature>
<dbReference type="AlphaFoldDB" id="A0A9W3KGP0"/>
<feature type="coiled-coil region" evidence="5">
    <location>
        <begin position="16"/>
        <end position="165"/>
    </location>
</feature>
<proteinExistence type="predicted"/>
<keyword evidence="2" id="KW-0963">Cytoplasm</keyword>
<evidence type="ECO:0000256" key="4">
    <source>
        <dbReference type="ARBA" id="ARBA00023212"/>
    </source>
</evidence>
<keyword evidence="6" id="KW-1133">Transmembrane helix</keyword>
<gene>
    <name evidence="8" type="ORF">YBT1518_23645</name>
</gene>
<dbReference type="GO" id="GO:0008574">
    <property type="term" value="F:plus-end-directed microtubule motor activity"/>
    <property type="evidence" value="ECO:0007669"/>
    <property type="project" value="TreeGrafter"/>
</dbReference>
<dbReference type="PANTHER" id="PTHR47970">
    <property type="entry name" value="KINESIN-LIKE PROTEIN KIF11"/>
    <property type="match status" value="1"/>
</dbReference>
<evidence type="ECO:0000256" key="6">
    <source>
        <dbReference type="SAM" id="Phobius"/>
    </source>
</evidence>
<dbReference type="InterPro" id="IPR010090">
    <property type="entry name" value="Phage_tape_meas"/>
</dbReference>
<organism evidence="8 9">
    <name type="scientific">Bacillus thuringiensis YBT-1518</name>
    <dbReference type="NCBI Taxonomy" id="529122"/>
    <lineage>
        <taxon>Bacteria</taxon>
        <taxon>Bacillati</taxon>
        <taxon>Bacillota</taxon>
        <taxon>Bacilli</taxon>
        <taxon>Bacillales</taxon>
        <taxon>Bacillaceae</taxon>
        <taxon>Bacillus</taxon>
        <taxon>Bacillus cereus group</taxon>
    </lineage>
</organism>
<feature type="transmembrane region" description="Helical" evidence="6">
    <location>
        <begin position="680"/>
        <end position="702"/>
    </location>
</feature>
<evidence type="ECO:0000256" key="1">
    <source>
        <dbReference type="ARBA" id="ARBA00004245"/>
    </source>
</evidence>
<dbReference type="GO" id="GO:0072686">
    <property type="term" value="C:mitotic spindle"/>
    <property type="evidence" value="ECO:0007669"/>
    <property type="project" value="TreeGrafter"/>
</dbReference>
<feature type="coiled-coil region" evidence="5">
    <location>
        <begin position="191"/>
        <end position="257"/>
    </location>
</feature>
<evidence type="ECO:0000256" key="5">
    <source>
        <dbReference type="SAM" id="Coils"/>
    </source>
</evidence>
<dbReference type="EMBL" id="CP005935">
    <property type="protein sequence ID" value="AHA73851.1"/>
    <property type="molecule type" value="Genomic_DNA"/>
</dbReference>
<reference evidence="8 9" key="1">
    <citation type="submission" date="2013-05" db="EMBL/GenBank/DDBJ databases">
        <title>Complete genome sequence of Bacillus thuringiensis YBT-1518, a typical strain with high toxicity to nematode.</title>
        <authorList>
            <person name="Wang P."/>
            <person name="Zhang C."/>
            <person name="Guo M."/>
            <person name="Guo S."/>
            <person name="Zhu Y."/>
            <person name="Zheng J."/>
            <person name="Zhu L."/>
            <person name="Ruan L."/>
            <person name="Peng D."/>
            <person name="Sun M."/>
        </authorList>
    </citation>
    <scope>NUCLEOTIDE SEQUENCE [LARGE SCALE GENOMIC DNA]</scope>
    <source>
        <strain evidence="8 9">YBT-1518</strain>
    </source>
</reference>
<dbReference type="GO" id="GO:0051231">
    <property type="term" value="P:spindle elongation"/>
    <property type="evidence" value="ECO:0007669"/>
    <property type="project" value="TreeGrafter"/>
</dbReference>
<comment type="subcellular location">
    <subcellularLocation>
        <location evidence="1">Cytoplasm</location>
        <location evidence="1">Cytoskeleton</location>
    </subcellularLocation>
</comment>
<evidence type="ECO:0000256" key="2">
    <source>
        <dbReference type="ARBA" id="ARBA00022490"/>
    </source>
</evidence>
<protein>
    <submittedName>
        <fullName evidence="8">Phage protein</fullName>
    </submittedName>
</protein>
<sequence>MATPSKETVIKFRADTADYKKNMNDMNRENRALNQELKLTQTQMKLTGSEVDKHAASLSTLEKQYELAKRKTQETAQQLQRAKQVWGENSTEVKNLEEAMRKAQIAEAEMSNKIQLTTQALDRARQAEAERNSEVGKSKQKLNELQQAEAKLVTESNKLKSSLEQERVALGDSLSASEKLQMQQRHLGEQLELSARSVHNLEQQLEQAKTAYGANSTEVNKLETKLNEARTAEMRLKNEVEQTSTSLREQANVAERTGSKLKEVGDKTKEIGSNLASTVTPALVGVMGVTGKWANDFDTSQKQIQSSLGLTAKGAENVGKVAEEVFIHGWGNHLRQVDDAVMRVWQNMKQVPLEDLQSVTEGVMALSETFDVDLNETTRGASALMTQYGVTGDKALDIITAGLQAGLDVSGEFTDNLAEYTPLFKQAGFTSGEMLSILKNGLDAGAYNLDYVNDLVKEFGIRVQDGSKGVSDAMGQMSKGTQNLWKEFEAGKRPAADVFKAVIGELKGMDNQVKATQLGISIFGVKFEDLGNKVVYSLTDTNDELERTDGKMKDLVMTQEEAFGKKALSLYREMQKALEPLGEVFLDVAEQVLPIVKSAVEALSNAFSGLSPEAKKTIAIIGSLAVVLGPILMILGPIITTIGGLVTSLGGLGTALGLTTAGVGAAGIATGGLGAALGTAAFAIAPWLAGAAAIGAAGYAIYTALNEEAIPAVDLFKNRVNIAADGTVQSVDKISQSTKKVVGSYMEMSQQVGTVAMEMFAQQQVITDENLPPIIQKYEDMKNQVVNTFEEKKNAEIQKTQEAFTGMKTITVEEQANISKMYTDHYEMEKAKTQAANDKIVEIWNAAKEEKRALTADENKQIQGLREVADQQAISALTKNKTEQEVIMNNLKNSKERVTAEMLSDAVTKMEKEKNEVIDKAKKTRDDRVRAAEEMKRELGSAAEGTANKMIDEANKEYREVKSKAEATKREGIDTLKHSYQDLEDQVDTSSGNILSAWDKVKRWWNSWSILPKTMTVEKKEVGPASFGIGTGTAPSRSLVAPRSLATETVSSFGMFAREDISPLYSPGILQGLPELAGTTLSTHYVREKEQKPQPQPQQITNQVTFHTTVRNESDLNKMFEKADDWFAQKGRNLHMGIGRN</sequence>
<dbReference type="GO" id="GO:0005876">
    <property type="term" value="C:spindle microtubule"/>
    <property type="evidence" value="ECO:0007669"/>
    <property type="project" value="TreeGrafter"/>
</dbReference>
<feature type="domain" description="Phage tail tape measure protein" evidence="7">
    <location>
        <begin position="350"/>
        <end position="524"/>
    </location>
</feature>
<dbReference type="KEGG" id="bthu:YBT1518_23645"/>
<evidence type="ECO:0000256" key="3">
    <source>
        <dbReference type="ARBA" id="ARBA00023175"/>
    </source>
</evidence>
<feature type="coiled-coil region" evidence="5">
    <location>
        <begin position="900"/>
        <end position="971"/>
    </location>
</feature>
<keyword evidence="6" id="KW-0812">Transmembrane</keyword>
<dbReference type="PANTHER" id="PTHR47970:SF12">
    <property type="entry name" value="KINESIN FAMILY MEMBER 11"/>
    <property type="match status" value="1"/>
</dbReference>
<keyword evidence="4" id="KW-0206">Cytoskeleton</keyword>
<dbReference type="Pfam" id="PF10145">
    <property type="entry name" value="PhageMin_Tail"/>
    <property type="match status" value="1"/>
</dbReference>
<evidence type="ECO:0000259" key="7">
    <source>
        <dbReference type="Pfam" id="PF10145"/>
    </source>
</evidence>
<keyword evidence="5" id="KW-0175">Coiled coil</keyword>
<keyword evidence="3" id="KW-0505">Motor protein</keyword>
<accession>A0A9W3KGP0</accession>
<dbReference type="RefSeq" id="WP_023523038.1">
    <property type="nucleotide sequence ID" value="NC_022873.1"/>
</dbReference>
<dbReference type="Proteomes" id="UP000018566">
    <property type="component" value="Chromosome"/>
</dbReference>
<evidence type="ECO:0000313" key="9">
    <source>
        <dbReference type="Proteomes" id="UP000018566"/>
    </source>
</evidence>
<name>A0A9W3KGP0_BACTU</name>
<keyword evidence="6" id="KW-0472">Membrane</keyword>